<evidence type="ECO:0000256" key="6">
    <source>
        <dbReference type="ARBA" id="ARBA00022619"/>
    </source>
</evidence>
<evidence type="ECO:0000256" key="7">
    <source>
        <dbReference type="ARBA" id="ARBA00022679"/>
    </source>
</evidence>
<evidence type="ECO:0000256" key="4">
    <source>
        <dbReference type="ARBA" id="ARBA00012827"/>
    </source>
</evidence>
<dbReference type="AlphaFoldDB" id="T0YSD4"/>
<proteinExistence type="inferred from homology"/>
<dbReference type="UniPathway" id="UPA00275">
    <property type="reaction ID" value="UER00405"/>
</dbReference>
<dbReference type="InterPro" id="IPR036467">
    <property type="entry name" value="LS/RS_sf"/>
</dbReference>
<evidence type="ECO:0000313" key="8">
    <source>
        <dbReference type="EMBL" id="EQD38466.1"/>
    </source>
</evidence>
<dbReference type="GO" id="GO:0009349">
    <property type="term" value="C:riboflavin synthase complex"/>
    <property type="evidence" value="ECO:0007669"/>
    <property type="project" value="InterPro"/>
</dbReference>
<dbReference type="InterPro" id="IPR006399">
    <property type="entry name" value="Ribfl_synth_arc"/>
</dbReference>
<keyword evidence="7 8" id="KW-0808">Transferase</keyword>
<evidence type="ECO:0000256" key="2">
    <source>
        <dbReference type="ARBA" id="ARBA00004887"/>
    </source>
</evidence>
<dbReference type="InterPro" id="IPR002180">
    <property type="entry name" value="LS/RS"/>
</dbReference>
<dbReference type="GO" id="GO:0009231">
    <property type="term" value="P:riboflavin biosynthetic process"/>
    <property type="evidence" value="ECO:0007669"/>
    <property type="project" value="UniProtKB-UniPathway"/>
</dbReference>
<reference evidence="8" key="1">
    <citation type="submission" date="2013-08" db="EMBL/GenBank/DDBJ databases">
        <authorList>
            <person name="Mendez C."/>
            <person name="Richter M."/>
            <person name="Ferrer M."/>
            <person name="Sanchez J."/>
        </authorList>
    </citation>
    <scope>NUCLEOTIDE SEQUENCE</scope>
</reference>
<dbReference type="Gene3D" id="3.40.50.960">
    <property type="entry name" value="Lumazine/riboflavin synthase"/>
    <property type="match status" value="1"/>
</dbReference>
<protein>
    <recommendedName>
        <fullName evidence="5">Riboflavin synthase</fullName>
        <ecNumber evidence="4">2.5.1.9</ecNumber>
    </recommendedName>
</protein>
<gene>
    <name evidence="8" type="ORF">B1B_15782</name>
</gene>
<dbReference type="Pfam" id="PF00885">
    <property type="entry name" value="DMRL_synthase"/>
    <property type="match status" value="1"/>
</dbReference>
<dbReference type="NCBIfam" id="TIGR01506">
    <property type="entry name" value="ribC_arch"/>
    <property type="match status" value="1"/>
</dbReference>
<name>T0YSD4_9ZZZZ</name>
<organism evidence="8">
    <name type="scientific">mine drainage metagenome</name>
    <dbReference type="NCBI Taxonomy" id="410659"/>
    <lineage>
        <taxon>unclassified sequences</taxon>
        <taxon>metagenomes</taxon>
        <taxon>ecological metagenomes</taxon>
    </lineage>
</organism>
<dbReference type="SUPFAM" id="SSF52121">
    <property type="entry name" value="Lumazine synthase"/>
    <property type="match status" value="1"/>
</dbReference>
<evidence type="ECO:0000256" key="1">
    <source>
        <dbReference type="ARBA" id="ARBA00000968"/>
    </source>
</evidence>
<comment type="similarity">
    <text evidence="3">Belongs to the DMRL synthase family.</text>
</comment>
<comment type="catalytic activity">
    <reaction evidence="1">
        <text>2 6,7-dimethyl-8-(1-D-ribityl)lumazine + H(+) = 5-amino-6-(D-ribitylamino)uracil + riboflavin</text>
        <dbReference type="Rhea" id="RHEA:20772"/>
        <dbReference type="ChEBI" id="CHEBI:15378"/>
        <dbReference type="ChEBI" id="CHEBI:15934"/>
        <dbReference type="ChEBI" id="CHEBI:57986"/>
        <dbReference type="ChEBI" id="CHEBI:58201"/>
        <dbReference type="EC" id="2.5.1.9"/>
    </reaction>
</comment>
<dbReference type="EMBL" id="AUZY01010495">
    <property type="protein sequence ID" value="EQD38466.1"/>
    <property type="molecule type" value="Genomic_DNA"/>
</dbReference>
<comment type="caution">
    <text evidence="8">The sequence shown here is derived from an EMBL/GenBank/DDBJ whole genome shotgun (WGS) entry which is preliminary data.</text>
</comment>
<evidence type="ECO:0000256" key="5">
    <source>
        <dbReference type="ARBA" id="ARBA00013950"/>
    </source>
</evidence>
<keyword evidence="6" id="KW-0686">Riboflavin biosynthesis</keyword>
<sequence>MKRVGIADTTFARVDMATAAVRALEGAGTGFRIVHRTVPGIKDLPVACRRLFLEDHVDLCIALGMPGKAEYDRTCAHEASLGLLFAGVLEAKPIVECFVFEDEAADGRELETLARRRAEEHALNAYALLFRAQDLRRRAGLGLRQGFPDAGPARPTH</sequence>
<dbReference type="EC" id="2.5.1.9" evidence="4"/>
<accession>T0YSD4</accession>
<evidence type="ECO:0000256" key="3">
    <source>
        <dbReference type="ARBA" id="ARBA00007424"/>
    </source>
</evidence>
<comment type="pathway">
    <text evidence="2">Cofactor biosynthesis; riboflavin biosynthesis; riboflavin from 2-hydroxy-3-oxobutyl phosphate and 5-amino-6-(D-ribitylamino)uracil: step 2/2.</text>
</comment>
<reference evidence="8" key="2">
    <citation type="journal article" date="2014" name="ISME J.">
        <title>Microbial stratification in low pH oxic and suboxic macroscopic growths along an acid mine drainage.</title>
        <authorList>
            <person name="Mendez-Garcia C."/>
            <person name="Mesa V."/>
            <person name="Sprenger R.R."/>
            <person name="Richter M."/>
            <person name="Diez M.S."/>
            <person name="Solano J."/>
            <person name="Bargiela R."/>
            <person name="Golyshina O.V."/>
            <person name="Manteca A."/>
            <person name="Ramos J.L."/>
            <person name="Gallego J.R."/>
            <person name="Llorente I."/>
            <person name="Martins Dos Santos V.A."/>
            <person name="Jensen O.N."/>
            <person name="Pelaez A.I."/>
            <person name="Sanchez J."/>
            <person name="Ferrer M."/>
        </authorList>
    </citation>
    <scope>NUCLEOTIDE SEQUENCE</scope>
</reference>
<dbReference type="GO" id="GO:0004746">
    <property type="term" value="F:riboflavin synthase activity"/>
    <property type="evidence" value="ECO:0007669"/>
    <property type="project" value="UniProtKB-EC"/>
</dbReference>